<proteinExistence type="predicted"/>
<dbReference type="Proteomes" id="UP001607303">
    <property type="component" value="Unassembled WGS sequence"/>
</dbReference>
<evidence type="ECO:0000313" key="2">
    <source>
        <dbReference type="Proteomes" id="UP001607303"/>
    </source>
</evidence>
<evidence type="ECO:0000313" key="1">
    <source>
        <dbReference type="EMBL" id="KAL2743150.1"/>
    </source>
</evidence>
<keyword evidence="2" id="KW-1185">Reference proteome</keyword>
<accession>A0ABD2CDM7</accession>
<reference evidence="1 2" key="1">
    <citation type="journal article" date="2024" name="Ann. Entomol. Soc. Am.">
        <title>Genomic analyses of the southern and eastern yellowjacket wasps (Hymenoptera: Vespidae) reveal evolutionary signatures of social life.</title>
        <authorList>
            <person name="Catto M.A."/>
            <person name="Caine P.B."/>
            <person name="Orr S.E."/>
            <person name="Hunt B.G."/>
            <person name="Goodisman M.A.D."/>
        </authorList>
    </citation>
    <scope>NUCLEOTIDE SEQUENCE [LARGE SCALE GENOMIC DNA]</scope>
    <source>
        <strain evidence="1">232</strain>
        <tissue evidence="1">Head and thorax</tissue>
    </source>
</reference>
<comment type="caution">
    <text evidence="1">The sequence shown here is derived from an EMBL/GenBank/DDBJ whole genome shotgun (WGS) entry which is preliminary data.</text>
</comment>
<dbReference type="EMBL" id="JAYRBN010000056">
    <property type="protein sequence ID" value="KAL2743150.1"/>
    <property type="molecule type" value="Genomic_DNA"/>
</dbReference>
<organism evidence="1 2">
    <name type="scientific">Vespula maculifrons</name>
    <name type="common">Eastern yellow jacket</name>
    <name type="synonym">Wasp</name>
    <dbReference type="NCBI Taxonomy" id="7453"/>
    <lineage>
        <taxon>Eukaryota</taxon>
        <taxon>Metazoa</taxon>
        <taxon>Ecdysozoa</taxon>
        <taxon>Arthropoda</taxon>
        <taxon>Hexapoda</taxon>
        <taxon>Insecta</taxon>
        <taxon>Pterygota</taxon>
        <taxon>Neoptera</taxon>
        <taxon>Endopterygota</taxon>
        <taxon>Hymenoptera</taxon>
        <taxon>Apocrita</taxon>
        <taxon>Aculeata</taxon>
        <taxon>Vespoidea</taxon>
        <taxon>Vespidae</taxon>
        <taxon>Vespinae</taxon>
        <taxon>Vespula</taxon>
    </lineage>
</organism>
<name>A0ABD2CDM7_VESMC</name>
<gene>
    <name evidence="1" type="ORF">V1477_008639</name>
</gene>
<dbReference type="AlphaFoldDB" id="A0ABD2CDM7"/>
<sequence>MVVVTNVNHEDKYRNVEVKMESHVALHNICNVALVIIYKLGYRIISQCMIHNFSINLKYNFNLIVAKTTNYVGYVRVRTCLRYNNNNP</sequence>
<protein>
    <submittedName>
        <fullName evidence="1">Uncharacterized protein</fullName>
    </submittedName>
</protein>